<dbReference type="SUPFAM" id="SSF88946">
    <property type="entry name" value="Sigma2 domain of RNA polymerase sigma factors"/>
    <property type="match status" value="1"/>
</dbReference>
<sequence>MASPEKRKNEQLKAEGQAPSDDARALSQDDIKALFKNHNEELVRYLTSRLKSHEEAVEVAQEAYVRLLRLDDTSTIGFLRAFLFRTATNIAIDRIRRKGLAQSYVDQEAPQQVNEMFGFTPERSIAAKQALSRVLECVSTLPPKCRHAFVEYKFKNRSYDDIAQEMGLTSSMIRKYVLRALVHCSDKMSDELDAWSL</sequence>
<protein>
    <submittedName>
        <fullName evidence="8">RNA polymerase sigma-70 factor, ECF subfamily</fullName>
    </submittedName>
</protein>
<evidence type="ECO:0000259" key="7">
    <source>
        <dbReference type="Pfam" id="PF08281"/>
    </source>
</evidence>
<dbReference type="GO" id="GO:0016987">
    <property type="term" value="F:sigma factor activity"/>
    <property type="evidence" value="ECO:0007669"/>
    <property type="project" value="UniProtKB-KW"/>
</dbReference>
<name>A0A1G7BDX7_9PROT</name>
<dbReference type="Pfam" id="PF04542">
    <property type="entry name" value="Sigma70_r2"/>
    <property type="match status" value="1"/>
</dbReference>
<proteinExistence type="inferred from homology"/>
<evidence type="ECO:0000256" key="5">
    <source>
        <dbReference type="SAM" id="MobiDB-lite"/>
    </source>
</evidence>
<dbReference type="PANTHER" id="PTHR43133">
    <property type="entry name" value="RNA POLYMERASE ECF-TYPE SIGMA FACTO"/>
    <property type="match status" value="1"/>
</dbReference>
<dbReference type="GO" id="GO:0006352">
    <property type="term" value="P:DNA-templated transcription initiation"/>
    <property type="evidence" value="ECO:0007669"/>
    <property type="project" value="InterPro"/>
</dbReference>
<gene>
    <name evidence="8" type="ORF">SAMN04488071_2471</name>
</gene>
<feature type="domain" description="RNA polymerase sigma factor 70 region 4 type 2" evidence="7">
    <location>
        <begin position="133"/>
        <end position="184"/>
    </location>
</feature>
<dbReference type="NCBIfam" id="TIGR02937">
    <property type="entry name" value="sigma70-ECF"/>
    <property type="match status" value="1"/>
</dbReference>
<feature type="domain" description="RNA polymerase sigma-70 region 2" evidence="6">
    <location>
        <begin position="34"/>
        <end position="99"/>
    </location>
</feature>
<keyword evidence="4" id="KW-0804">Transcription</keyword>
<dbReference type="InterPro" id="IPR014284">
    <property type="entry name" value="RNA_pol_sigma-70_dom"/>
</dbReference>
<comment type="similarity">
    <text evidence="1">Belongs to the sigma-70 factor family. ECF subfamily.</text>
</comment>
<dbReference type="AlphaFoldDB" id="A0A1G7BDX7"/>
<feature type="region of interest" description="Disordered" evidence="5">
    <location>
        <begin position="1"/>
        <end position="24"/>
    </location>
</feature>
<keyword evidence="2" id="KW-0805">Transcription regulation</keyword>
<evidence type="ECO:0000259" key="6">
    <source>
        <dbReference type="Pfam" id="PF04542"/>
    </source>
</evidence>
<dbReference type="InterPro" id="IPR013249">
    <property type="entry name" value="RNA_pol_sigma70_r4_t2"/>
</dbReference>
<evidence type="ECO:0000313" key="8">
    <source>
        <dbReference type="EMBL" id="SDE25162.1"/>
    </source>
</evidence>
<dbReference type="OrthoDB" id="9794372at2"/>
<evidence type="ECO:0000256" key="2">
    <source>
        <dbReference type="ARBA" id="ARBA00023015"/>
    </source>
</evidence>
<evidence type="ECO:0000256" key="1">
    <source>
        <dbReference type="ARBA" id="ARBA00010641"/>
    </source>
</evidence>
<evidence type="ECO:0000313" key="9">
    <source>
        <dbReference type="Proteomes" id="UP000183685"/>
    </source>
</evidence>
<feature type="compositionally biased region" description="Basic and acidic residues" evidence="5">
    <location>
        <begin position="1"/>
        <end position="13"/>
    </location>
</feature>
<dbReference type="Gene3D" id="1.10.1740.10">
    <property type="match status" value="1"/>
</dbReference>
<keyword evidence="3" id="KW-0731">Sigma factor</keyword>
<reference evidence="8 9" key="1">
    <citation type="submission" date="2016-10" db="EMBL/GenBank/DDBJ databases">
        <authorList>
            <person name="de Groot N.N."/>
        </authorList>
    </citation>
    <scope>NUCLEOTIDE SEQUENCE [LARGE SCALE GENOMIC DNA]</scope>
    <source>
        <strain evidence="8 9">CGMCC 1.9109</strain>
    </source>
</reference>
<dbReference type="InterPro" id="IPR007627">
    <property type="entry name" value="RNA_pol_sigma70_r2"/>
</dbReference>
<dbReference type="Proteomes" id="UP000183685">
    <property type="component" value="Unassembled WGS sequence"/>
</dbReference>
<evidence type="ECO:0000256" key="3">
    <source>
        <dbReference type="ARBA" id="ARBA00023082"/>
    </source>
</evidence>
<dbReference type="SUPFAM" id="SSF88659">
    <property type="entry name" value="Sigma3 and sigma4 domains of RNA polymerase sigma factors"/>
    <property type="match status" value="1"/>
</dbReference>
<dbReference type="GO" id="GO:0003677">
    <property type="term" value="F:DNA binding"/>
    <property type="evidence" value="ECO:0007669"/>
    <property type="project" value="InterPro"/>
</dbReference>
<dbReference type="STRING" id="637679.GCA_001550055_03636"/>
<keyword evidence="9" id="KW-1185">Reference proteome</keyword>
<dbReference type="RefSeq" id="WP_068307608.1">
    <property type="nucleotide sequence ID" value="NZ_DAIOMO010000005.1"/>
</dbReference>
<dbReference type="Gene3D" id="1.10.10.10">
    <property type="entry name" value="Winged helix-like DNA-binding domain superfamily/Winged helix DNA-binding domain"/>
    <property type="match status" value="1"/>
</dbReference>
<dbReference type="Pfam" id="PF08281">
    <property type="entry name" value="Sigma70_r4_2"/>
    <property type="match status" value="1"/>
</dbReference>
<evidence type="ECO:0000256" key="4">
    <source>
        <dbReference type="ARBA" id="ARBA00023163"/>
    </source>
</evidence>
<accession>A0A1G7BDX7</accession>
<dbReference type="InterPro" id="IPR013325">
    <property type="entry name" value="RNA_pol_sigma_r2"/>
</dbReference>
<organism evidence="8 9">
    <name type="scientific">Kordiimonas lacus</name>
    <dbReference type="NCBI Taxonomy" id="637679"/>
    <lineage>
        <taxon>Bacteria</taxon>
        <taxon>Pseudomonadati</taxon>
        <taxon>Pseudomonadota</taxon>
        <taxon>Alphaproteobacteria</taxon>
        <taxon>Kordiimonadales</taxon>
        <taxon>Kordiimonadaceae</taxon>
        <taxon>Kordiimonas</taxon>
    </lineage>
</organism>
<dbReference type="InterPro" id="IPR036388">
    <property type="entry name" value="WH-like_DNA-bd_sf"/>
</dbReference>
<dbReference type="PANTHER" id="PTHR43133:SF63">
    <property type="entry name" value="RNA POLYMERASE SIGMA FACTOR FECI-RELATED"/>
    <property type="match status" value="1"/>
</dbReference>
<dbReference type="InterPro" id="IPR013324">
    <property type="entry name" value="RNA_pol_sigma_r3/r4-like"/>
</dbReference>
<dbReference type="EMBL" id="FNAK01000005">
    <property type="protein sequence ID" value="SDE25162.1"/>
    <property type="molecule type" value="Genomic_DNA"/>
</dbReference>
<dbReference type="InterPro" id="IPR039425">
    <property type="entry name" value="RNA_pol_sigma-70-like"/>
</dbReference>